<dbReference type="KEGG" id="ment:CS528_02555"/>
<name>A0A3S5Y0B1_9MOLU</name>
<accession>A0A3S5Y0B1</accession>
<organism evidence="2 3">
    <name type="scientific">Mesoplasma entomophilum</name>
    <dbReference type="NCBI Taxonomy" id="2149"/>
    <lineage>
        <taxon>Bacteria</taxon>
        <taxon>Bacillati</taxon>
        <taxon>Mycoplasmatota</taxon>
        <taxon>Mollicutes</taxon>
        <taxon>Entomoplasmatales</taxon>
        <taxon>Entomoplasmataceae</taxon>
        <taxon>Mesoplasma</taxon>
    </lineage>
</organism>
<feature type="chain" id="PRO_5018707100" description="Lipoprotein" evidence="1">
    <location>
        <begin position="19"/>
        <end position="680"/>
    </location>
</feature>
<dbReference type="PROSITE" id="PS51257">
    <property type="entry name" value="PROKAR_LIPOPROTEIN"/>
    <property type="match status" value="1"/>
</dbReference>
<evidence type="ECO:0000313" key="3">
    <source>
        <dbReference type="Proteomes" id="UP000232226"/>
    </source>
</evidence>
<evidence type="ECO:0008006" key="4">
    <source>
        <dbReference type="Google" id="ProtNLM"/>
    </source>
</evidence>
<proteinExistence type="predicted"/>
<keyword evidence="1" id="KW-0732">Signal</keyword>
<keyword evidence="3" id="KW-1185">Reference proteome</keyword>
<dbReference type="EMBL" id="CP024411">
    <property type="protein sequence ID" value="ATQ35629.1"/>
    <property type="molecule type" value="Genomic_DNA"/>
</dbReference>
<evidence type="ECO:0000256" key="1">
    <source>
        <dbReference type="SAM" id="SignalP"/>
    </source>
</evidence>
<dbReference type="Proteomes" id="UP000232226">
    <property type="component" value="Chromosome"/>
</dbReference>
<dbReference type="RefSeq" id="WP_099651302.1">
    <property type="nucleotide sequence ID" value="NZ_CP024411.1"/>
</dbReference>
<dbReference type="AlphaFoldDB" id="A0A3S5Y0B1"/>
<feature type="signal peptide" evidence="1">
    <location>
        <begin position="1"/>
        <end position="18"/>
    </location>
</feature>
<gene>
    <name evidence="2" type="ORF">CS528_02555</name>
</gene>
<reference evidence="2 3" key="1">
    <citation type="submission" date="2017-10" db="EMBL/GenBank/DDBJ databases">
        <title>Complete Genome Sequence of Mesoplasma entomophilum.</title>
        <authorList>
            <person name="Knight T.F."/>
            <person name="Citino T."/>
            <person name="Rubinstein R."/>
            <person name="Neuschaefer Z."/>
        </authorList>
    </citation>
    <scope>NUCLEOTIDE SEQUENCE [LARGE SCALE GENOMIC DNA]</scope>
    <source>
        <strain evidence="2 3">TAC</strain>
    </source>
</reference>
<evidence type="ECO:0000313" key="2">
    <source>
        <dbReference type="EMBL" id="ATQ35629.1"/>
    </source>
</evidence>
<protein>
    <recommendedName>
        <fullName evidence="4">Lipoprotein</fullName>
    </recommendedName>
</protein>
<sequence>MKKLLLALSSMAVVGTSAMTVVSCGDKGNPDPGEGDKEKEAIRQLIRQFEAEVQAKFSTIVSSPMATRSTLLDTEASKNGLIFFQEDNLKSIYEKASSGESGGEATKKTSTYADEQVVKFYNVLTDDQLKDLTSNVESLLSPAKAMADLRNAISTSTYSILIGSFGSKWIDDLKFDYENAEMTFGNTGAAGEGFISSINLNFSSTYRYKDAEQATVTKAVRGTIVITVSDNGEIIASINKISNELAGDMLKEANSNVYVDFATLKALEPTLTTQDLLTANTDVYKSAINKYNEKFAKSLTTIVKDKYFKGTSSAVVNAINVGYYNENDVIRHEQTGHLNNSGSINWSFDAGGATTTTDNPGINGWQEWNTVFGKVKTDSQIKLQGQTVAGDSVLYSALEKEWTNSLSKYNELIKQEYKDRTQNTNQDIPESEKTQDLLDMSISSEQLTAKGLQISLANGYSQRLSDVSFTYSLAINNNATALSEKSDASVSSIFNAYYKGIEQMLNVFHSFYGIEESDIWSNATASRNQLRNKFKMSGETGVKKEDGTDFNIWDYLKETGAVNGKINDEQLTDALSLNIGVEAQQIKELNLISKMSGISTFNVRYNDYGKGQSRYQRVAGFADETYTGAYGDTLLKGLTFQTSDNCSLSFGIQSDLLNFEIKSDTFDWRSQGRYTFIERI</sequence>